<dbReference type="Pfam" id="PF12799">
    <property type="entry name" value="LRR_4"/>
    <property type="match status" value="2"/>
</dbReference>
<dbReference type="Gene3D" id="3.40.50.300">
    <property type="entry name" value="P-loop containing nucleotide triphosphate hydrolases"/>
    <property type="match status" value="1"/>
</dbReference>
<name>A0A812BGU1_ACAPH</name>
<keyword evidence="1" id="KW-0433">Leucine-rich repeat</keyword>
<dbReference type="InterPro" id="IPR027417">
    <property type="entry name" value="P-loop_NTPase"/>
</dbReference>
<dbReference type="InterPro" id="IPR031701">
    <property type="entry name" value="SIX1_SD"/>
</dbReference>
<dbReference type="InterPro" id="IPR032675">
    <property type="entry name" value="LRR_dom_sf"/>
</dbReference>
<dbReference type="InterPro" id="IPR025875">
    <property type="entry name" value="Leu-rich_rpt_4"/>
</dbReference>
<dbReference type="AlphaFoldDB" id="A0A812BGU1"/>
<dbReference type="SUPFAM" id="SSF52058">
    <property type="entry name" value="L domain-like"/>
    <property type="match status" value="1"/>
</dbReference>
<keyword evidence="3" id="KW-0677">Repeat</keyword>
<evidence type="ECO:0000256" key="3">
    <source>
        <dbReference type="ARBA" id="ARBA00022737"/>
    </source>
</evidence>
<dbReference type="InterPro" id="IPR008144">
    <property type="entry name" value="Guanylate_kin-like_dom"/>
</dbReference>
<feature type="domain" description="Guanylate kinase-like" evidence="5">
    <location>
        <begin position="369"/>
        <end position="552"/>
    </location>
</feature>
<dbReference type="SMART" id="SM00365">
    <property type="entry name" value="LRR_SD22"/>
    <property type="match status" value="8"/>
</dbReference>
<dbReference type="SMART" id="SM00072">
    <property type="entry name" value="GuKc"/>
    <property type="match status" value="1"/>
</dbReference>
<comment type="caution">
    <text evidence="6">The sequence shown here is derived from an EMBL/GenBank/DDBJ whole genome shotgun (WGS) entry which is preliminary data.</text>
</comment>
<feature type="compositionally biased region" description="Polar residues" evidence="4">
    <location>
        <begin position="664"/>
        <end position="681"/>
    </location>
</feature>
<evidence type="ECO:0000313" key="6">
    <source>
        <dbReference type="EMBL" id="CAE1231936.1"/>
    </source>
</evidence>
<accession>A0A812BGU1</accession>
<feature type="compositionally biased region" description="Polar residues" evidence="4">
    <location>
        <begin position="636"/>
        <end position="656"/>
    </location>
</feature>
<dbReference type="OrthoDB" id="6334211at2759"/>
<dbReference type="GO" id="GO:0005829">
    <property type="term" value="C:cytosol"/>
    <property type="evidence" value="ECO:0007669"/>
    <property type="project" value="TreeGrafter"/>
</dbReference>
<dbReference type="PANTHER" id="PTHR23117">
    <property type="entry name" value="GUANYLATE KINASE-RELATED"/>
    <property type="match status" value="1"/>
</dbReference>
<dbReference type="PROSITE" id="PS50052">
    <property type="entry name" value="GUANYLATE_KINASE_2"/>
    <property type="match status" value="1"/>
</dbReference>
<dbReference type="Pfam" id="PF00625">
    <property type="entry name" value="Guanylate_kin"/>
    <property type="match status" value="1"/>
</dbReference>
<dbReference type="InterPro" id="IPR008145">
    <property type="entry name" value="GK/Ca_channel_bsu"/>
</dbReference>
<evidence type="ECO:0000259" key="5">
    <source>
        <dbReference type="PROSITE" id="PS50052"/>
    </source>
</evidence>
<dbReference type="InterPro" id="IPR001611">
    <property type="entry name" value="Leu-rich_rpt"/>
</dbReference>
<dbReference type="Proteomes" id="UP000597762">
    <property type="component" value="Unassembled WGS sequence"/>
</dbReference>
<dbReference type="SUPFAM" id="SSF52540">
    <property type="entry name" value="P-loop containing nucleoside triphosphate hydrolases"/>
    <property type="match status" value="1"/>
</dbReference>
<dbReference type="Pfam" id="PF16878">
    <property type="entry name" value="SIX1_SD"/>
    <property type="match status" value="1"/>
</dbReference>
<dbReference type="EMBL" id="CAHIKZ030000659">
    <property type="protein sequence ID" value="CAE1231936.1"/>
    <property type="molecule type" value="Genomic_DNA"/>
</dbReference>
<evidence type="ECO:0000313" key="7">
    <source>
        <dbReference type="Proteomes" id="UP000597762"/>
    </source>
</evidence>
<reference evidence="6" key="1">
    <citation type="submission" date="2021-01" db="EMBL/GenBank/DDBJ databases">
        <authorList>
            <person name="Li R."/>
            <person name="Bekaert M."/>
        </authorList>
    </citation>
    <scope>NUCLEOTIDE SEQUENCE</scope>
    <source>
        <strain evidence="6">Farmed</strain>
    </source>
</reference>
<proteinExistence type="predicted"/>
<dbReference type="Gene3D" id="3.80.10.10">
    <property type="entry name" value="Ribonuclease Inhibitor"/>
    <property type="match status" value="2"/>
</dbReference>
<dbReference type="PROSITE" id="PS51450">
    <property type="entry name" value="LRR"/>
    <property type="match status" value="7"/>
</dbReference>
<organism evidence="6 7">
    <name type="scientific">Acanthosepion pharaonis</name>
    <name type="common">Pharaoh cuttlefish</name>
    <name type="synonym">Sepia pharaonis</name>
    <dbReference type="NCBI Taxonomy" id="158019"/>
    <lineage>
        <taxon>Eukaryota</taxon>
        <taxon>Metazoa</taxon>
        <taxon>Spiralia</taxon>
        <taxon>Lophotrochozoa</taxon>
        <taxon>Mollusca</taxon>
        <taxon>Cephalopoda</taxon>
        <taxon>Coleoidea</taxon>
        <taxon>Decapodiformes</taxon>
        <taxon>Sepiida</taxon>
        <taxon>Sepiina</taxon>
        <taxon>Sepiidae</taxon>
        <taxon>Acanthosepion</taxon>
    </lineage>
</organism>
<evidence type="ECO:0000256" key="4">
    <source>
        <dbReference type="SAM" id="MobiDB-lite"/>
    </source>
</evidence>
<feature type="region of interest" description="Disordered" evidence="4">
    <location>
        <begin position="627"/>
        <end position="681"/>
    </location>
</feature>
<keyword evidence="6" id="KW-0418">Kinase</keyword>
<keyword evidence="2" id="KW-0808">Transferase</keyword>
<protein>
    <submittedName>
        <fullName evidence="6">Leucine-rich repeat and guanylate kinase domain-containing protein</fullName>
    </submittedName>
</protein>
<gene>
    <name evidence="6" type="ORF">SPHA_18288</name>
</gene>
<evidence type="ECO:0000256" key="1">
    <source>
        <dbReference type="ARBA" id="ARBA00022614"/>
    </source>
</evidence>
<dbReference type="GO" id="GO:0004385">
    <property type="term" value="F:GMP kinase activity"/>
    <property type="evidence" value="ECO:0007669"/>
    <property type="project" value="TreeGrafter"/>
</dbReference>
<evidence type="ECO:0000256" key="2">
    <source>
        <dbReference type="ARBA" id="ARBA00022679"/>
    </source>
</evidence>
<keyword evidence="7" id="KW-1185">Reference proteome</keyword>
<sequence length="921" mass="104556">MDEEIKLKLEGLEVTEEEDLSTTRSFQHLDKELNELEEATLADDIITDEEDNFFGKESNKKSPVEGELDEDTVYENISCIQKADHGNLQNLTFSGANLNLRDISILAKYAHLQAVDVSHNQISNLSALDNLNCLLILNVSHNLITKLLDFKPPKNLKHANFSHNQIEEIPDLSAYHYLSELYLDNNRIIEIKGLSKCHRLSRLSLSHNQISKIKNIESLPLKYLNLSNNQIFRIENLETLSWLREIDLSCNWISSLQGLEKHHLLESINVNDNQIHSIEEISHIKDLILLRSFTILRNPIAQIFNYHLAILFQIQRLLELNGSPVEALNLFDPCLEVVAAKTHMMLTLYSFLKPCRISDITMSNINDPYPMLVMVGPEGSGNKELAMKLAEEFSENFGYGIPETTRQMLTGEVDGKDYNFNTLNHFQQEVLNGEFIVTNQYRGDYYGLKSKTLESIAQEGKGCITHMQLEAMATLKNSYLQPRFILTVHSTKEEHKRHMQDTGVYTEAEIEHALYSRDAFIEYNQEHPGGFFIVIITDNMEFAHQKLWQLVKSWIGTSEKLPRLSPIGNQLEKEPCPTRPNSVAEQPLYTAPMIGFVEEESLKRRYQNVKKVVQAYVPPLYEQITRSTSSASTRTYGNSLKESLDNPPQSRNSSDEPSSDESLKTFTSVPNTSNFSKSSGPFTAKEEYVKLWEDAHYKQKEAALGQPLTPLQRFRLRKKFPPPVNICPSGRQIINPLFKEASVILKHCVSQQQQVTTSCCDTLSIPSPTPSQFLTNITQTPTDFICPNPTIYPIPIVTTPIDPSVNLGVFRQDRSYHPSSQSPVNSSMMLNQEIQNTFQNNFDSYATPTESIPYLTNPNLNSSFMTGHDIMKLGTSISQISQNLDGVTRKKELMNVENEIAHTLLILARNGNKAHMSNQGQ</sequence>
<dbReference type="PANTHER" id="PTHR23117:SF18">
    <property type="entry name" value="LEUCINE-RICH REPEAT AND GUANYLATE KINASE DOMAIN-CONTAINING PROTEIN"/>
    <property type="match status" value="1"/>
</dbReference>